<gene>
    <name evidence="1" type="ORF">HD598_001731</name>
</gene>
<organism evidence="1 2">
    <name type="scientific">Neomicrococcus aestuarii</name>
    <dbReference type="NCBI Taxonomy" id="556325"/>
    <lineage>
        <taxon>Bacteria</taxon>
        <taxon>Bacillati</taxon>
        <taxon>Actinomycetota</taxon>
        <taxon>Actinomycetes</taxon>
        <taxon>Micrococcales</taxon>
        <taxon>Micrococcaceae</taxon>
        <taxon>Neomicrococcus</taxon>
    </lineage>
</organism>
<accession>A0A7W8TUG5</accession>
<dbReference type="EMBL" id="JACHDR010000001">
    <property type="protein sequence ID" value="MBB5513044.1"/>
    <property type="molecule type" value="Genomic_DNA"/>
</dbReference>
<name>A0A7W8TUG5_9MICC</name>
<dbReference type="Proteomes" id="UP000580797">
    <property type="component" value="Unassembled WGS sequence"/>
</dbReference>
<evidence type="ECO:0000313" key="1">
    <source>
        <dbReference type="EMBL" id="MBB5513044.1"/>
    </source>
</evidence>
<proteinExistence type="predicted"/>
<comment type="caution">
    <text evidence="1">The sequence shown here is derived from an EMBL/GenBank/DDBJ whole genome shotgun (WGS) entry which is preliminary data.</text>
</comment>
<sequence length="111" mass="12659">MSELLVGESTRVDYYNYCGSIQNVLALHRRTRCLGLTQDGVEWRRDRFQCGNQLSATTRVCKALTSIRGTSLRIRRPSEESYGFARGLPSLVFESIPLKGPHRTWILMPVL</sequence>
<protein>
    <submittedName>
        <fullName evidence="1">Uncharacterized protein</fullName>
    </submittedName>
</protein>
<evidence type="ECO:0000313" key="2">
    <source>
        <dbReference type="Proteomes" id="UP000580797"/>
    </source>
</evidence>
<reference evidence="1 2" key="1">
    <citation type="submission" date="2020-08" db="EMBL/GenBank/DDBJ databases">
        <title>Sequencing the genomes of 1000 actinobacteria strains.</title>
        <authorList>
            <person name="Klenk H.-P."/>
        </authorList>
    </citation>
    <scope>NUCLEOTIDE SEQUENCE [LARGE SCALE GENOMIC DNA]</scope>
    <source>
        <strain evidence="1 2">DSM 105783</strain>
    </source>
</reference>
<dbReference type="AlphaFoldDB" id="A0A7W8TUG5"/>